<proteinExistence type="predicted"/>
<dbReference type="OrthoDB" id="6309046at2"/>
<accession>A0A316E3U1</accession>
<dbReference type="InterPro" id="IPR052189">
    <property type="entry name" value="L-asp_N-monooxygenase_NS-form"/>
</dbReference>
<evidence type="ECO:0000313" key="3">
    <source>
        <dbReference type="EMBL" id="PWK24328.1"/>
    </source>
</evidence>
<dbReference type="RefSeq" id="WP_109650053.1">
    <property type="nucleotide sequence ID" value="NZ_JACWLN010000003.1"/>
</dbReference>
<dbReference type="PANTHER" id="PTHR40254">
    <property type="entry name" value="BLR0577 PROTEIN"/>
    <property type="match status" value="1"/>
</dbReference>
<name>A0A316E3U1_9FLAO</name>
<evidence type="ECO:0000313" key="5">
    <source>
        <dbReference type="Proteomes" id="UP000651837"/>
    </source>
</evidence>
<reference evidence="2 5" key="2">
    <citation type="submission" date="2020-07" db="EMBL/GenBank/DDBJ databases">
        <title>The draft genome sequence of Maribacter polysiphoniae KCTC 22021.</title>
        <authorList>
            <person name="Mu L."/>
        </authorList>
    </citation>
    <scope>NUCLEOTIDE SEQUENCE [LARGE SCALE GENOMIC DNA]</scope>
    <source>
        <strain evidence="2 5">KCTC 22021</strain>
    </source>
</reference>
<organism evidence="3 4">
    <name type="scientific">Maribacter polysiphoniae</name>
    <dbReference type="NCBI Taxonomy" id="429344"/>
    <lineage>
        <taxon>Bacteria</taxon>
        <taxon>Pseudomonadati</taxon>
        <taxon>Bacteroidota</taxon>
        <taxon>Flavobacteriia</taxon>
        <taxon>Flavobacteriales</taxon>
        <taxon>Flavobacteriaceae</taxon>
        <taxon>Maribacter</taxon>
    </lineage>
</organism>
<keyword evidence="5" id="KW-1185">Reference proteome</keyword>
<sequence length="586" mass="65620">MTNSRKIGIIGIGPRGGYALENLIMELANTNSLTNIQVSLFEATGKFGNGPVYDLSQASTNWINITERILALKKREAIEGIMVKIPSFPSYHEWAGKYFKSIPEDITDTYPPRGDIGKYLSKRFQSLVEPLVDSKIAFLYEEEIIDVKLLDNNKIEVKTNTTTYGNFDEILLTIGHQPTKLSKQIMEWDDFAFNQHHIQLFKSPYPISDFLNCKNLNEESTIGIRGFGLAMIDVVRGIAEKFGTFIITDEKTKSCTYCSDHKIKDMFVPFSLDGLPPVPKPLNARIDKWFEPSKEQILDFEKRIGNPSTQKNATSPQFLITAFAPIAANVFINLPIASNLNNPSEEEIEKVMIKWLENHTYEHPLITSINDSTKKNMQDFVGMAIGEKAISLDFCIGQVWRHCQPSIYKQLSFNDCSDSVVAEIIALDESTKRYSYGPPVESIQQLLAMVEAGFLNLDWVNSPAIDLTEDGWCFKSANKSITVNIMIDSVLDSPKIKAVNSPLVKSMLSDQLIETVHDDLGVTTGGNGYLIPKNKDSKIPIALLGRLAKGTIIGVDAILECFGERPQKWAQQAAGNHTNWLNKTMF</sequence>
<protein>
    <submittedName>
        <fullName evidence="3">FAD-NAD(P)-binding protein</fullName>
    </submittedName>
    <submittedName>
        <fullName evidence="2">FAD/NAD(P)-binding protein</fullName>
    </submittedName>
</protein>
<dbReference type="Proteomes" id="UP000651837">
    <property type="component" value="Unassembled WGS sequence"/>
</dbReference>
<gene>
    <name evidence="2" type="ORF">HZY62_08095</name>
    <name evidence="3" type="ORF">LX92_01918</name>
</gene>
<comment type="caution">
    <text evidence="3">The sequence shown here is derived from an EMBL/GenBank/DDBJ whole genome shotgun (WGS) entry which is preliminary data.</text>
</comment>
<feature type="domain" description="FAD-dependent urate hydroxylase HpyO/Asp monooxygenase CreE-like FAD/NAD(P)-binding" evidence="1">
    <location>
        <begin position="9"/>
        <end position="177"/>
    </location>
</feature>
<dbReference type="PANTHER" id="PTHR40254:SF1">
    <property type="entry name" value="BLR0577 PROTEIN"/>
    <property type="match status" value="1"/>
</dbReference>
<evidence type="ECO:0000313" key="4">
    <source>
        <dbReference type="Proteomes" id="UP000245667"/>
    </source>
</evidence>
<dbReference type="Pfam" id="PF13454">
    <property type="entry name" value="NAD_binding_9"/>
    <property type="match status" value="1"/>
</dbReference>
<dbReference type="EMBL" id="JACWLN010000003">
    <property type="protein sequence ID" value="MBD1260547.1"/>
    <property type="molecule type" value="Genomic_DNA"/>
</dbReference>
<dbReference type="EMBL" id="QGGQ01000003">
    <property type="protein sequence ID" value="PWK24328.1"/>
    <property type="molecule type" value="Genomic_DNA"/>
</dbReference>
<dbReference type="SUPFAM" id="SSF51905">
    <property type="entry name" value="FAD/NAD(P)-binding domain"/>
    <property type="match status" value="1"/>
</dbReference>
<reference evidence="3 4" key="1">
    <citation type="submission" date="2018-05" db="EMBL/GenBank/DDBJ databases">
        <title>Genomic Encyclopedia of Archaeal and Bacterial Type Strains, Phase II (KMG-II): from individual species to whole genera.</title>
        <authorList>
            <person name="Goeker M."/>
        </authorList>
    </citation>
    <scope>NUCLEOTIDE SEQUENCE [LARGE SCALE GENOMIC DNA]</scope>
    <source>
        <strain evidence="3 4">DSM 23514</strain>
    </source>
</reference>
<evidence type="ECO:0000259" key="1">
    <source>
        <dbReference type="Pfam" id="PF13454"/>
    </source>
</evidence>
<dbReference type="InterPro" id="IPR036188">
    <property type="entry name" value="FAD/NAD-bd_sf"/>
</dbReference>
<dbReference type="AlphaFoldDB" id="A0A316E3U1"/>
<dbReference type="Proteomes" id="UP000245667">
    <property type="component" value="Unassembled WGS sequence"/>
</dbReference>
<evidence type="ECO:0000313" key="2">
    <source>
        <dbReference type="EMBL" id="MBD1260547.1"/>
    </source>
</evidence>
<dbReference type="InterPro" id="IPR038732">
    <property type="entry name" value="HpyO/CreE_NAD-binding"/>
</dbReference>